<dbReference type="Pfam" id="PF13672">
    <property type="entry name" value="PP2C_2"/>
    <property type="match status" value="1"/>
</dbReference>
<dbReference type="SMART" id="SM00100">
    <property type="entry name" value="cNMP"/>
    <property type="match status" value="1"/>
</dbReference>
<dbReference type="SMART" id="SM00332">
    <property type="entry name" value="PP2Cc"/>
    <property type="match status" value="1"/>
</dbReference>
<dbReference type="Pfam" id="PF00027">
    <property type="entry name" value="cNMP_binding"/>
    <property type="match status" value="1"/>
</dbReference>
<dbReference type="EMBL" id="CP042467">
    <property type="protein sequence ID" value="QED28354.1"/>
    <property type="molecule type" value="Genomic_DNA"/>
</dbReference>
<gene>
    <name evidence="3" type="ORF">FRD01_14160</name>
</gene>
<dbReference type="PROSITE" id="PS50042">
    <property type="entry name" value="CNMP_BINDING_3"/>
    <property type="match status" value="1"/>
</dbReference>
<dbReference type="SUPFAM" id="SSF81606">
    <property type="entry name" value="PP2C-like"/>
    <property type="match status" value="1"/>
</dbReference>
<dbReference type="AlphaFoldDB" id="A0A5B8XS24"/>
<feature type="domain" description="PPM-type phosphatase" evidence="2">
    <location>
        <begin position="1"/>
        <end position="248"/>
    </location>
</feature>
<dbReference type="PROSITE" id="PS51746">
    <property type="entry name" value="PPM_2"/>
    <property type="match status" value="1"/>
</dbReference>
<dbReference type="PANTHER" id="PTHR47992">
    <property type="entry name" value="PROTEIN PHOSPHATASE"/>
    <property type="match status" value="1"/>
</dbReference>
<name>A0A5B8XS24_9DELT</name>
<protein>
    <submittedName>
        <fullName evidence="3">Cyclic nucleotide-binding domain-containing protein</fullName>
    </submittedName>
</protein>
<dbReference type="RefSeq" id="WP_146960704.1">
    <property type="nucleotide sequence ID" value="NZ_CP042467.1"/>
</dbReference>
<dbReference type="InterPro" id="IPR014710">
    <property type="entry name" value="RmlC-like_jellyroll"/>
</dbReference>
<dbReference type="OrthoDB" id="5496340at2"/>
<dbReference type="Proteomes" id="UP000321595">
    <property type="component" value="Chromosome"/>
</dbReference>
<evidence type="ECO:0000313" key="3">
    <source>
        <dbReference type="EMBL" id="QED28354.1"/>
    </source>
</evidence>
<evidence type="ECO:0000259" key="2">
    <source>
        <dbReference type="PROSITE" id="PS51746"/>
    </source>
</evidence>
<proteinExistence type="predicted"/>
<reference evidence="3 4" key="1">
    <citation type="submission" date="2019-08" db="EMBL/GenBank/DDBJ databases">
        <authorList>
            <person name="Liang Q."/>
        </authorList>
    </citation>
    <scope>NUCLEOTIDE SEQUENCE [LARGE SCALE GENOMIC DNA]</scope>
    <source>
        <strain evidence="3 4">V1718</strain>
    </source>
</reference>
<evidence type="ECO:0000313" key="4">
    <source>
        <dbReference type="Proteomes" id="UP000321595"/>
    </source>
</evidence>
<dbReference type="InterPro" id="IPR015655">
    <property type="entry name" value="PP2C"/>
</dbReference>
<dbReference type="CDD" id="cd00143">
    <property type="entry name" value="PP2Cc"/>
    <property type="match status" value="1"/>
</dbReference>
<dbReference type="InterPro" id="IPR036457">
    <property type="entry name" value="PPM-type-like_dom_sf"/>
</dbReference>
<dbReference type="SMART" id="SM00331">
    <property type="entry name" value="PP2C_SIG"/>
    <property type="match status" value="1"/>
</dbReference>
<organism evidence="3 4">
    <name type="scientific">Microvenator marinus</name>
    <dbReference type="NCBI Taxonomy" id="2600177"/>
    <lineage>
        <taxon>Bacteria</taxon>
        <taxon>Deltaproteobacteria</taxon>
        <taxon>Bradymonadales</taxon>
        <taxon>Microvenatoraceae</taxon>
        <taxon>Microvenator</taxon>
    </lineage>
</organism>
<evidence type="ECO:0000259" key="1">
    <source>
        <dbReference type="PROSITE" id="PS50042"/>
    </source>
</evidence>
<dbReference type="Gene3D" id="2.60.120.10">
    <property type="entry name" value="Jelly Rolls"/>
    <property type="match status" value="1"/>
</dbReference>
<dbReference type="InterPro" id="IPR018490">
    <property type="entry name" value="cNMP-bd_dom_sf"/>
</dbReference>
<keyword evidence="4" id="KW-1185">Reference proteome</keyword>
<dbReference type="InterPro" id="IPR000595">
    <property type="entry name" value="cNMP-bd_dom"/>
</dbReference>
<dbReference type="SUPFAM" id="SSF51206">
    <property type="entry name" value="cAMP-binding domain-like"/>
    <property type="match status" value="1"/>
</dbReference>
<dbReference type="GO" id="GO:0004722">
    <property type="term" value="F:protein serine/threonine phosphatase activity"/>
    <property type="evidence" value="ECO:0007669"/>
    <property type="project" value="InterPro"/>
</dbReference>
<sequence>MEYKAWALTDVGNVRENNEDSHLLDLVNGVFVVADGVGGSQAGEVASEHLCKRIGDIAEEVGELARAKDPALDREAREKVFQVLLDHIHEINSEVYGIGKEINPTLPSATTCDAMVMSNNCAFIAHVGDSRVYLFRAGQIFRITEDHTFAEQLKREAVADERILERFRNVLTRSIGGKPQVEIDALFIDLQPGDRVLMCSDGVTDYLSGSDLLEFSNQKDGEELLKFLIREAKDRGGADNITALLVEIVDSRQENTIRDQSFDTLRQADILGKIELFEGLGLRDLIKVLRIVYERNYTDGQMIMTPGEPADCMYVVAGGRVELTSPGQTPRTLKEGQHFGALALVSEEIRESSAIAKGQAMVLVVPGAKFKEIVEDDSVVGNKLLWNLLRMMAEDIRVLRKGSP</sequence>
<dbReference type="Gene3D" id="3.60.40.10">
    <property type="entry name" value="PPM-type phosphatase domain"/>
    <property type="match status" value="1"/>
</dbReference>
<accession>A0A5B8XS24</accession>
<dbReference type="CDD" id="cd00038">
    <property type="entry name" value="CAP_ED"/>
    <property type="match status" value="1"/>
</dbReference>
<dbReference type="InterPro" id="IPR001932">
    <property type="entry name" value="PPM-type_phosphatase-like_dom"/>
</dbReference>
<feature type="domain" description="Cyclic nucleotide-binding" evidence="1">
    <location>
        <begin position="276"/>
        <end position="391"/>
    </location>
</feature>
<dbReference type="KEGG" id="bbae:FRD01_14160"/>